<comment type="similarity">
    <text evidence="12">Belongs to the protein kinase superfamily. Ser/Thr protein kinase family. Aurora subfamily.</text>
</comment>
<organism evidence="14">
    <name type="scientific">Graphocephala atropunctata</name>
    <dbReference type="NCBI Taxonomy" id="36148"/>
    <lineage>
        <taxon>Eukaryota</taxon>
        <taxon>Metazoa</taxon>
        <taxon>Ecdysozoa</taxon>
        <taxon>Arthropoda</taxon>
        <taxon>Hexapoda</taxon>
        <taxon>Insecta</taxon>
        <taxon>Pterygota</taxon>
        <taxon>Neoptera</taxon>
        <taxon>Paraneoptera</taxon>
        <taxon>Hemiptera</taxon>
        <taxon>Auchenorrhyncha</taxon>
        <taxon>Membracoidea</taxon>
        <taxon>Cicadellidae</taxon>
        <taxon>Cicadellinae</taxon>
        <taxon>Cicadellini</taxon>
        <taxon>Graphocephala</taxon>
    </lineage>
</organism>
<evidence type="ECO:0000256" key="12">
    <source>
        <dbReference type="RuleBase" id="RU367134"/>
    </source>
</evidence>
<dbReference type="PROSITE" id="PS50011">
    <property type="entry name" value="PROTEIN_KINASE_DOM"/>
    <property type="match status" value="1"/>
</dbReference>
<dbReference type="Gene3D" id="1.10.510.10">
    <property type="entry name" value="Transferase(Phosphotransferase) domain 1"/>
    <property type="match status" value="1"/>
</dbReference>
<keyword evidence="5 12" id="KW-0418">Kinase</keyword>
<keyword evidence="2 12" id="KW-0723">Serine/threonine-protein kinase</keyword>
<evidence type="ECO:0000256" key="10">
    <source>
        <dbReference type="PIRSR" id="PIRSR630616-2"/>
    </source>
</evidence>
<name>A0A1B6LIQ3_9HEMI</name>
<evidence type="ECO:0000256" key="6">
    <source>
        <dbReference type="ARBA" id="ARBA00022840"/>
    </source>
</evidence>
<accession>A0A1B6LIQ3</accession>
<feature type="cross-link" description="Glycyl lysine isopeptide (Lys-Gly) (interchain with G-Cter in SUMO2)" evidence="11">
    <location>
        <position position="181"/>
    </location>
</feature>
<feature type="active site" description="Proton acceptor" evidence="9">
    <location>
        <position position="179"/>
    </location>
</feature>
<dbReference type="FunFam" id="3.30.200.20:FF:000042">
    <property type="entry name" value="Aurora kinase A"/>
    <property type="match status" value="1"/>
</dbReference>
<dbReference type="CDD" id="cd14007">
    <property type="entry name" value="STKc_Aurora"/>
    <property type="match status" value="1"/>
</dbReference>
<dbReference type="InterPro" id="IPR011009">
    <property type="entry name" value="Kinase-like_dom_sf"/>
</dbReference>
<dbReference type="PANTHER" id="PTHR24350">
    <property type="entry name" value="SERINE/THREONINE-PROTEIN KINASE IAL-RELATED"/>
    <property type="match status" value="1"/>
</dbReference>
<evidence type="ECO:0000313" key="14">
    <source>
        <dbReference type="EMBL" id="JAT23565.1"/>
    </source>
</evidence>
<proteinExistence type="inferred from homology"/>
<dbReference type="FunFam" id="1.10.510.10:FF:000235">
    <property type="entry name" value="Serine/threonine-protein kinase ark1"/>
    <property type="match status" value="1"/>
</dbReference>
<dbReference type="GO" id="GO:0005524">
    <property type="term" value="F:ATP binding"/>
    <property type="evidence" value="ECO:0007669"/>
    <property type="project" value="UniProtKB-UniRule"/>
</dbReference>
<evidence type="ECO:0000259" key="13">
    <source>
        <dbReference type="PROSITE" id="PS50011"/>
    </source>
</evidence>
<sequence length="312" mass="36077">MALQENKRSPLKLVQLSENVPDELKDDVISMTKKIEDHILKRNNKPYEWTLNDFEIGAPMGKGKFGRVYLAREKSTHAVVALKMLFKSELVKSGMQHQLVREIEIQGHLNHPNVLKMHTYFTSNKHIFLVLEFAAGGELYRYLQIQPHKVFDEKKTAKYVYQVADALHYCHLNNVIHRDIKPENLLLTLEGDIKLADFGWSVHVGNSRRKTMCGTLDYLPPEMVKNREYDEKVDNWCLGILCYEFLVGKPPFESSDSKQTFRKIAEVAVTYPSTIPPGAKDLISRLLKFKPEDRLSLPNVMKHFWIVKNIGK</sequence>
<dbReference type="GO" id="GO:0030496">
    <property type="term" value="C:midbody"/>
    <property type="evidence" value="ECO:0007669"/>
    <property type="project" value="UniProtKB-SubCell"/>
</dbReference>
<dbReference type="GO" id="GO:0030261">
    <property type="term" value="P:chromosome condensation"/>
    <property type="evidence" value="ECO:0007669"/>
    <property type="project" value="UniProtKB-ARBA"/>
</dbReference>
<dbReference type="SMART" id="SM00220">
    <property type="entry name" value="S_TKc"/>
    <property type="match status" value="1"/>
</dbReference>
<dbReference type="InterPro" id="IPR030616">
    <property type="entry name" value="Aur-like"/>
</dbReference>
<feature type="domain" description="Protein kinase" evidence="13">
    <location>
        <begin position="54"/>
        <end position="306"/>
    </location>
</feature>
<dbReference type="Gene3D" id="3.30.200.20">
    <property type="entry name" value="Phosphorylase Kinase, domain 1"/>
    <property type="match status" value="1"/>
</dbReference>
<feature type="binding site" evidence="10">
    <location>
        <position position="64"/>
    </location>
    <ligand>
        <name>ATP</name>
        <dbReference type="ChEBI" id="CHEBI:30616"/>
    </ligand>
</feature>
<dbReference type="InterPro" id="IPR008271">
    <property type="entry name" value="Ser/Thr_kinase_AS"/>
</dbReference>
<comment type="subcellular location">
    <subcellularLocation>
        <location evidence="1">Midbody</location>
    </subcellularLocation>
</comment>
<evidence type="ECO:0000256" key="1">
    <source>
        <dbReference type="ARBA" id="ARBA00004214"/>
    </source>
</evidence>
<evidence type="ECO:0000256" key="4">
    <source>
        <dbReference type="ARBA" id="ARBA00022741"/>
    </source>
</evidence>
<comment type="catalytic activity">
    <reaction evidence="8 12">
        <text>L-seryl-[protein] + ATP = O-phospho-L-seryl-[protein] + ADP + H(+)</text>
        <dbReference type="Rhea" id="RHEA:17989"/>
        <dbReference type="Rhea" id="RHEA-COMP:9863"/>
        <dbReference type="Rhea" id="RHEA-COMP:11604"/>
        <dbReference type="ChEBI" id="CHEBI:15378"/>
        <dbReference type="ChEBI" id="CHEBI:29999"/>
        <dbReference type="ChEBI" id="CHEBI:30616"/>
        <dbReference type="ChEBI" id="CHEBI:83421"/>
        <dbReference type="ChEBI" id="CHEBI:456216"/>
        <dbReference type="EC" id="2.7.11.1"/>
    </reaction>
</comment>
<evidence type="ECO:0000256" key="8">
    <source>
        <dbReference type="ARBA" id="ARBA00048679"/>
    </source>
</evidence>
<evidence type="ECO:0000256" key="9">
    <source>
        <dbReference type="PIRSR" id="PIRSR630616-1"/>
    </source>
</evidence>
<dbReference type="GO" id="GO:0004674">
    <property type="term" value="F:protein serine/threonine kinase activity"/>
    <property type="evidence" value="ECO:0007669"/>
    <property type="project" value="UniProtKB-KW"/>
</dbReference>
<evidence type="ECO:0000256" key="7">
    <source>
        <dbReference type="ARBA" id="ARBA00047899"/>
    </source>
</evidence>
<evidence type="ECO:0000256" key="5">
    <source>
        <dbReference type="ARBA" id="ARBA00022777"/>
    </source>
</evidence>
<dbReference type="PIRSF" id="PIRSF000654">
    <property type="entry name" value="Integrin-linked_kinase"/>
    <property type="match status" value="1"/>
</dbReference>
<dbReference type="GO" id="GO:0006325">
    <property type="term" value="P:chromatin organization"/>
    <property type="evidence" value="ECO:0007669"/>
    <property type="project" value="UniProtKB-ARBA"/>
</dbReference>
<dbReference type="EC" id="2.7.11.1" evidence="12"/>
<feature type="binding site" evidence="10">
    <location>
        <begin position="183"/>
        <end position="184"/>
    </location>
    <ligand>
        <name>ATP</name>
        <dbReference type="ChEBI" id="CHEBI:30616"/>
    </ligand>
</feature>
<evidence type="ECO:0000256" key="11">
    <source>
        <dbReference type="PIRSR" id="PIRSR630616-3"/>
    </source>
</evidence>
<evidence type="ECO:0000256" key="2">
    <source>
        <dbReference type="ARBA" id="ARBA00022527"/>
    </source>
</evidence>
<keyword evidence="6 10" id="KW-0067">ATP-binding</keyword>
<dbReference type="Pfam" id="PF00069">
    <property type="entry name" value="Pkinase"/>
    <property type="match status" value="1"/>
</dbReference>
<dbReference type="EMBL" id="GEBQ01016412">
    <property type="protein sequence ID" value="JAT23565.1"/>
    <property type="molecule type" value="Transcribed_RNA"/>
</dbReference>
<dbReference type="AlphaFoldDB" id="A0A1B6LIQ3"/>
<feature type="binding site" evidence="10">
    <location>
        <position position="83"/>
    </location>
    <ligand>
        <name>ATP</name>
        <dbReference type="ChEBI" id="CHEBI:30616"/>
    </ligand>
</feature>
<feature type="binding site" evidence="10">
    <location>
        <position position="197"/>
    </location>
    <ligand>
        <name>ATP</name>
        <dbReference type="ChEBI" id="CHEBI:30616"/>
    </ligand>
</feature>
<keyword evidence="4 10" id="KW-0547">Nucleotide-binding</keyword>
<reference evidence="14" key="1">
    <citation type="submission" date="2015-11" db="EMBL/GenBank/DDBJ databases">
        <title>De novo transcriptome assembly of four potential Pierce s Disease insect vectors from Arizona vineyards.</title>
        <authorList>
            <person name="Tassone E.E."/>
        </authorList>
    </citation>
    <scope>NUCLEOTIDE SEQUENCE</scope>
</reference>
<dbReference type="PROSITE" id="PS00108">
    <property type="entry name" value="PROTEIN_KINASE_ST"/>
    <property type="match status" value="1"/>
</dbReference>
<dbReference type="GO" id="GO:0032506">
    <property type="term" value="P:cytokinetic process"/>
    <property type="evidence" value="ECO:0007669"/>
    <property type="project" value="UniProtKB-ARBA"/>
</dbReference>
<dbReference type="GO" id="GO:0000070">
    <property type="term" value="P:mitotic sister chromatid segregation"/>
    <property type="evidence" value="ECO:0007669"/>
    <property type="project" value="UniProtKB-ARBA"/>
</dbReference>
<evidence type="ECO:0000256" key="3">
    <source>
        <dbReference type="ARBA" id="ARBA00022679"/>
    </source>
</evidence>
<feature type="binding site" evidence="10">
    <location>
        <begin position="132"/>
        <end position="134"/>
    </location>
    <ligand>
        <name>ATP</name>
        <dbReference type="ChEBI" id="CHEBI:30616"/>
    </ligand>
</feature>
<keyword evidence="3 12" id="KW-0808">Transferase</keyword>
<comment type="catalytic activity">
    <reaction evidence="7 12">
        <text>L-threonyl-[protein] + ATP = O-phospho-L-threonyl-[protein] + ADP + H(+)</text>
        <dbReference type="Rhea" id="RHEA:46608"/>
        <dbReference type="Rhea" id="RHEA-COMP:11060"/>
        <dbReference type="Rhea" id="RHEA-COMP:11605"/>
        <dbReference type="ChEBI" id="CHEBI:15378"/>
        <dbReference type="ChEBI" id="CHEBI:30013"/>
        <dbReference type="ChEBI" id="CHEBI:30616"/>
        <dbReference type="ChEBI" id="CHEBI:61977"/>
        <dbReference type="ChEBI" id="CHEBI:456216"/>
        <dbReference type="EC" id="2.7.11.1"/>
    </reaction>
</comment>
<dbReference type="InterPro" id="IPR000719">
    <property type="entry name" value="Prot_kinase_dom"/>
</dbReference>
<gene>
    <name evidence="14" type="ORF">g.26343</name>
</gene>
<dbReference type="SUPFAM" id="SSF56112">
    <property type="entry name" value="Protein kinase-like (PK-like)"/>
    <property type="match status" value="1"/>
</dbReference>
<protein>
    <recommendedName>
        <fullName evidence="12">Aurora kinase</fullName>
        <ecNumber evidence="12">2.7.11.1</ecNumber>
    </recommendedName>
</protein>